<dbReference type="Proteomes" id="UP000305517">
    <property type="component" value="Unassembled WGS sequence"/>
</dbReference>
<organism evidence="1 2">
    <name type="scientific">Hymenobacter jeollabukensis</name>
    <dbReference type="NCBI Taxonomy" id="2025313"/>
    <lineage>
        <taxon>Bacteria</taxon>
        <taxon>Pseudomonadati</taxon>
        <taxon>Bacteroidota</taxon>
        <taxon>Cytophagia</taxon>
        <taxon>Cytophagales</taxon>
        <taxon>Hymenobacteraceae</taxon>
        <taxon>Hymenobacter</taxon>
    </lineage>
</organism>
<dbReference type="RefSeq" id="WP_138074712.1">
    <property type="nucleotide sequence ID" value="NZ_VAJM01000001.1"/>
</dbReference>
<gene>
    <name evidence="1" type="ORF">FDY95_00175</name>
</gene>
<name>A0A5R8WWM0_9BACT</name>
<proteinExistence type="predicted"/>
<reference evidence="1 2" key="1">
    <citation type="submission" date="2019-05" db="EMBL/GenBank/DDBJ databases">
        <title>Hymenobacter edaphi sp. nov., isolated from abandoned arsenic-contaminated farmland soil.</title>
        <authorList>
            <person name="Nie L."/>
        </authorList>
    </citation>
    <scope>NUCLEOTIDE SEQUENCE [LARGE SCALE GENOMIC DNA]</scope>
    <source>
        <strain evidence="1 2">1-3-3-8</strain>
    </source>
</reference>
<comment type="caution">
    <text evidence="1">The sequence shown here is derived from an EMBL/GenBank/DDBJ whole genome shotgun (WGS) entry which is preliminary data.</text>
</comment>
<dbReference type="EMBL" id="VAJM01000001">
    <property type="protein sequence ID" value="TLM96453.1"/>
    <property type="molecule type" value="Genomic_DNA"/>
</dbReference>
<sequence length="193" mass="22108">MNLELFTARLRQVIPRTERLAAGFDFERGDYGRVFRQTNPLIDGQPLYRLEPADDWYEGTCASMDGRCFSAAGYQEVLRAALAHREEPRARLGGAGLLDRGRILGFETQLSTYDGAPIVESRGLVDEEDAPPIDTWFYLREHVPGHQFPVLYCWIPKPFEPVMQQTIDVEIMGSYHWLDEADPELYDQVLARL</sequence>
<dbReference type="OrthoDB" id="790936at2"/>
<evidence type="ECO:0000313" key="2">
    <source>
        <dbReference type="Proteomes" id="UP000305517"/>
    </source>
</evidence>
<dbReference type="AlphaFoldDB" id="A0A5R8WWM0"/>
<keyword evidence="2" id="KW-1185">Reference proteome</keyword>
<evidence type="ECO:0000313" key="1">
    <source>
        <dbReference type="EMBL" id="TLM96453.1"/>
    </source>
</evidence>
<accession>A0A5R8WWM0</accession>
<protein>
    <submittedName>
        <fullName evidence="1">Uncharacterized protein</fullName>
    </submittedName>
</protein>